<dbReference type="Gene3D" id="1.10.1740.110">
    <property type="match status" value="1"/>
</dbReference>
<dbReference type="InterPro" id="IPR008220">
    <property type="entry name" value="HAT_MetX-like"/>
</dbReference>
<dbReference type="Pfam" id="PF00561">
    <property type="entry name" value="Abhydrolase_1"/>
    <property type="match status" value="1"/>
</dbReference>
<dbReference type="GO" id="GO:0004414">
    <property type="term" value="F:homoserine O-acetyltransferase activity"/>
    <property type="evidence" value="ECO:0007669"/>
    <property type="project" value="UniProtKB-EC"/>
</dbReference>
<dbReference type="PANTHER" id="PTHR32268">
    <property type="entry name" value="HOMOSERINE O-ACETYLTRANSFERASE"/>
    <property type="match status" value="1"/>
</dbReference>
<feature type="active site" description="Nucleophile" evidence="2">
    <location>
        <position position="154"/>
    </location>
</feature>
<comment type="function">
    <text evidence="2">Transfers an acetyl group from acetyl-CoA to L-homoserine, forming acetyl-L-homoserine.</text>
</comment>
<gene>
    <name evidence="4" type="primary">metX</name>
    <name evidence="2" type="synonym">metXA</name>
    <name evidence="4" type="ORF">OS242_15300</name>
</gene>
<feature type="binding site" evidence="2">
    <location>
        <position position="350"/>
    </location>
    <ligand>
        <name>substrate</name>
    </ligand>
</feature>
<feature type="binding site" evidence="2">
    <location>
        <position position="223"/>
    </location>
    <ligand>
        <name>substrate</name>
    </ligand>
</feature>
<feature type="active site" evidence="2">
    <location>
        <position position="316"/>
    </location>
</feature>
<organism evidence="4 5">
    <name type="scientific">Tumebacillus lacus</name>
    <dbReference type="NCBI Taxonomy" id="2995335"/>
    <lineage>
        <taxon>Bacteria</taxon>
        <taxon>Bacillati</taxon>
        <taxon>Bacillota</taxon>
        <taxon>Bacilli</taxon>
        <taxon>Bacillales</taxon>
        <taxon>Alicyclobacillaceae</taxon>
        <taxon>Tumebacillus</taxon>
    </lineage>
</organism>
<comment type="caution">
    <text evidence="4">The sequence shown here is derived from an EMBL/GenBank/DDBJ whole genome shotgun (WGS) entry which is preliminary data.</text>
</comment>
<sequence length="377" mass="41123">MNHTATWDETAIWSGRQTLALGRVQLEAGETLPEVEVAYETFGRLNAAKDNAVLICHALTGDAHAGGPTEEPGWWQPLIGPGKALDPERWYIICSNVLGGCNGTTGPQSPDPAQDGRPYGSRFPLITIRDMVNVQRQLVDALCIGELALVLGGSMGGLQVIEWAVSYPERVRACIPMAASGQLSALAIAYNEAMRSAIESDPAFAGGDYYGTAGPVNGLALARKIGMITYRSFSLFQSRFGHETSAADAPLGHTKFQIETYLDHQGAKLVNRFDANSYLRLIRAMDLHDIGRGRGGVEAAIQRIQSDLLWVGIDSDRLYPAEEQRAWAERILAQGKRALYREIASEHGHDAFLLEFDQINDIIIDFVGRVEGNTDGR</sequence>
<comment type="caution">
    <text evidence="2">Lacks conserved residue(s) required for the propagation of feature annotation.</text>
</comment>
<dbReference type="EMBL" id="JAPMLT010000010">
    <property type="protein sequence ID" value="MCX7571318.1"/>
    <property type="molecule type" value="Genomic_DNA"/>
</dbReference>
<dbReference type="SUPFAM" id="SSF53474">
    <property type="entry name" value="alpha/beta-Hydrolases"/>
    <property type="match status" value="1"/>
</dbReference>
<keyword evidence="2 4" id="KW-0012">Acyltransferase</keyword>
<reference evidence="4 5" key="1">
    <citation type="submission" date="2022-11" db="EMBL/GenBank/DDBJ databases">
        <title>Study of microbial diversity in lake waters.</title>
        <authorList>
            <person name="Zhang J."/>
        </authorList>
    </citation>
    <scope>NUCLEOTIDE SEQUENCE [LARGE SCALE GENOMIC DNA]</scope>
    <source>
        <strain evidence="4 5">DT12</strain>
    </source>
</reference>
<comment type="pathway">
    <text evidence="2">Amino-acid biosynthesis; L-methionine biosynthesis via de novo pathway; O-acetyl-L-homoserine from L-homoserine: step 1/1.</text>
</comment>
<keyword evidence="2" id="KW-0963">Cytoplasm</keyword>
<feature type="active site" evidence="2">
    <location>
        <position position="349"/>
    </location>
</feature>
<dbReference type="InterPro" id="IPR029058">
    <property type="entry name" value="AB_hydrolase_fold"/>
</dbReference>
<name>A0ABT3X342_9BACL</name>
<dbReference type="PANTHER" id="PTHR32268:SF11">
    <property type="entry name" value="HOMOSERINE O-ACETYLTRANSFERASE"/>
    <property type="match status" value="1"/>
</dbReference>
<feature type="domain" description="AB hydrolase-1" evidence="3">
    <location>
        <begin position="51"/>
        <end position="353"/>
    </location>
</feature>
<dbReference type="EC" id="2.3.1.31" evidence="2"/>
<keyword evidence="2" id="KW-0028">Amino-acid biosynthesis</keyword>
<dbReference type="PIRSF" id="PIRSF000443">
    <property type="entry name" value="Homoser_Ac_trans"/>
    <property type="match status" value="1"/>
</dbReference>
<proteinExistence type="inferred from homology"/>
<dbReference type="NCBIfam" id="TIGR01392">
    <property type="entry name" value="homoserO_Ac_trn"/>
    <property type="match status" value="1"/>
</dbReference>
<dbReference type="Proteomes" id="UP001208017">
    <property type="component" value="Unassembled WGS sequence"/>
</dbReference>
<dbReference type="HAMAP" id="MF_00296">
    <property type="entry name" value="MetX_acyltransf"/>
    <property type="match status" value="1"/>
</dbReference>
<evidence type="ECO:0000259" key="3">
    <source>
        <dbReference type="Pfam" id="PF00561"/>
    </source>
</evidence>
<keyword evidence="1 2" id="KW-0808">Transferase</keyword>
<evidence type="ECO:0000256" key="2">
    <source>
        <dbReference type="HAMAP-Rule" id="MF_00296"/>
    </source>
</evidence>
<comment type="subunit">
    <text evidence="2">Homodimer.</text>
</comment>
<evidence type="ECO:0000256" key="1">
    <source>
        <dbReference type="ARBA" id="ARBA00022679"/>
    </source>
</evidence>
<dbReference type="InterPro" id="IPR000073">
    <property type="entry name" value="AB_hydrolase_1"/>
</dbReference>
<keyword evidence="2" id="KW-0486">Methionine biosynthesis</keyword>
<dbReference type="RefSeq" id="WP_267152566.1">
    <property type="nucleotide sequence ID" value="NZ_JAPMLT010000010.1"/>
</dbReference>
<accession>A0ABT3X342</accession>
<comment type="similarity">
    <text evidence="2">Belongs to the AB hydrolase superfamily. MetX family.</text>
</comment>
<dbReference type="Gene3D" id="3.40.50.1820">
    <property type="entry name" value="alpha/beta hydrolase"/>
    <property type="match status" value="1"/>
</dbReference>
<evidence type="ECO:0000313" key="5">
    <source>
        <dbReference type="Proteomes" id="UP001208017"/>
    </source>
</evidence>
<comment type="catalytic activity">
    <reaction evidence="2">
        <text>L-homoserine + acetyl-CoA = O-acetyl-L-homoserine + CoA</text>
        <dbReference type="Rhea" id="RHEA:13701"/>
        <dbReference type="ChEBI" id="CHEBI:57287"/>
        <dbReference type="ChEBI" id="CHEBI:57288"/>
        <dbReference type="ChEBI" id="CHEBI:57476"/>
        <dbReference type="ChEBI" id="CHEBI:57716"/>
        <dbReference type="EC" id="2.3.1.31"/>
    </reaction>
</comment>
<dbReference type="NCBIfam" id="NF001209">
    <property type="entry name" value="PRK00175.1"/>
    <property type="match status" value="1"/>
</dbReference>
<comment type="subcellular location">
    <subcellularLocation>
        <location evidence="2">Cytoplasm</location>
    </subcellularLocation>
</comment>
<evidence type="ECO:0000313" key="4">
    <source>
        <dbReference type="EMBL" id="MCX7571318.1"/>
    </source>
</evidence>
<protein>
    <recommendedName>
        <fullName evidence="2">Homoserine O-acetyltransferase</fullName>
        <shortName evidence="2">HAT</shortName>
        <ecNumber evidence="2">2.3.1.31</ecNumber>
    </recommendedName>
    <alternativeName>
        <fullName evidence="2">Homoserine transacetylase</fullName>
        <shortName evidence="2">HTA</shortName>
    </alternativeName>
</protein>
<keyword evidence="5" id="KW-1185">Reference proteome</keyword>